<evidence type="ECO:0000313" key="2">
    <source>
        <dbReference type="EMBL" id="MDL4842237.1"/>
    </source>
</evidence>
<dbReference type="EMBL" id="JASTZU010000058">
    <property type="protein sequence ID" value="MDL4842237.1"/>
    <property type="molecule type" value="Genomic_DNA"/>
</dbReference>
<protein>
    <submittedName>
        <fullName evidence="2">DUF4129 domain-containing protein</fullName>
    </submittedName>
</protein>
<name>A0ABT7L8P7_9BACI</name>
<feature type="transmembrane region" description="Helical" evidence="1">
    <location>
        <begin position="12"/>
        <end position="34"/>
    </location>
</feature>
<sequence length="442" mass="50803">MVDTIKLVLQKWLHGMIEYVLTFPLFLLIGAYFISESILGLWLGSFILTFLIGLVFGSIIVARKTWVYVLFSVAYSLVITMFFSETTIAAISTCIVSLIVVYRGVMHSQQNWNELLPSSLFWSTGFPVYFGGFFVFRYVDYLNQYLHVITWLGLVMVAITLFNSNNEHLKAATLSKDKQPTISKSIKRSNRIYMTLMFLIIILITNFQLIQSVILNSVSGVFQSLFWFASLFNSEPVEEEPDPVDQAFDFSAGTAEETSHFAEWIEKIMLIVVAIGFIIVAIVLLLLLFKRSRDFLKAGFQWLRQVLSQIMQRGSKKDYTESYTDEAENLIDWKSLRTKTKDRVKEVFSSVLRKGSRWSALSDNEKVRYLYRQLLLDEMKKGFHIKRGSTPHEVLSELKQTKDLSASDLDILDQAYGEVRYSNKKGTDVNIEKLSSLVNRLK</sequence>
<keyword evidence="1" id="KW-1133">Transmembrane helix</keyword>
<feature type="transmembrane region" description="Helical" evidence="1">
    <location>
        <begin position="40"/>
        <end position="61"/>
    </location>
</feature>
<reference evidence="2 3" key="1">
    <citation type="submission" date="2023-06" db="EMBL/GenBank/DDBJ databases">
        <title>Aquibacillus rhizosphaerae LR5S19.</title>
        <authorList>
            <person name="Sun J.-Q."/>
        </authorList>
    </citation>
    <scope>NUCLEOTIDE SEQUENCE [LARGE SCALE GENOMIC DNA]</scope>
    <source>
        <strain evidence="2 3">LR5S19</strain>
    </source>
</reference>
<keyword evidence="1" id="KW-0472">Membrane</keyword>
<dbReference type="Proteomes" id="UP001235343">
    <property type="component" value="Unassembled WGS sequence"/>
</dbReference>
<keyword evidence="1" id="KW-0812">Transmembrane</keyword>
<accession>A0ABT7L8P7</accession>
<organism evidence="2 3">
    <name type="scientific">Aquibacillus rhizosphaerae</name>
    <dbReference type="NCBI Taxonomy" id="3051431"/>
    <lineage>
        <taxon>Bacteria</taxon>
        <taxon>Bacillati</taxon>
        <taxon>Bacillota</taxon>
        <taxon>Bacilli</taxon>
        <taxon>Bacillales</taxon>
        <taxon>Bacillaceae</taxon>
        <taxon>Aquibacillus</taxon>
    </lineage>
</organism>
<comment type="caution">
    <text evidence="2">The sequence shown here is derived from an EMBL/GenBank/DDBJ whole genome shotgun (WGS) entry which is preliminary data.</text>
</comment>
<gene>
    <name evidence="2" type="ORF">QQS35_17500</name>
</gene>
<feature type="transmembrane region" description="Helical" evidence="1">
    <location>
        <begin position="145"/>
        <end position="162"/>
    </location>
</feature>
<feature type="transmembrane region" description="Helical" evidence="1">
    <location>
        <begin position="66"/>
        <end position="83"/>
    </location>
</feature>
<proteinExistence type="predicted"/>
<feature type="transmembrane region" description="Helical" evidence="1">
    <location>
        <begin position="118"/>
        <end position="139"/>
    </location>
</feature>
<feature type="transmembrane region" description="Helical" evidence="1">
    <location>
        <begin position="89"/>
        <end position="106"/>
    </location>
</feature>
<feature type="transmembrane region" description="Helical" evidence="1">
    <location>
        <begin position="268"/>
        <end position="289"/>
    </location>
</feature>
<keyword evidence="3" id="KW-1185">Reference proteome</keyword>
<dbReference type="RefSeq" id="WP_285933520.1">
    <property type="nucleotide sequence ID" value="NZ_JASTZU010000058.1"/>
</dbReference>
<evidence type="ECO:0000256" key="1">
    <source>
        <dbReference type="SAM" id="Phobius"/>
    </source>
</evidence>
<evidence type="ECO:0000313" key="3">
    <source>
        <dbReference type="Proteomes" id="UP001235343"/>
    </source>
</evidence>
<feature type="transmembrane region" description="Helical" evidence="1">
    <location>
        <begin position="192"/>
        <end position="214"/>
    </location>
</feature>